<dbReference type="STRING" id="400682.A0A1X7V925"/>
<evidence type="ECO:0000256" key="5">
    <source>
        <dbReference type="ARBA" id="ARBA00022771"/>
    </source>
</evidence>
<protein>
    <recommendedName>
        <fullName evidence="11">XPA C-terminal domain-containing protein</fullName>
    </recommendedName>
</protein>
<dbReference type="InterPro" id="IPR000465">
    <property type="entry name" value="XPA/RAD14"/>
</dbReference>
<evidence type="ECO:0000313" key="13">
    <source>
        <dbReference type="Proteomes" id="UP000007879"/>
    </source>
</evidence>
<dbReference type="CDD" id="cd21076">
    <property type="entry name" value="DBD_XPA"/>
    <property type="match status" value="1"/>
</dbReference>
<evidence type="ECO:0000256" key="7">
    <source>
        <dbReference type="ARBA" id="ARBA00023125"/>
    </source>
</evidence>
<dbReference type="NCBIfam" id="TIGR00598">
    <property type="entry name" value="rad14"/>
    <property type="match status" value="1"/>
</dbReference>
<sequence length="281" mass="32209">MAEKPSNKECSSNLSPSKAEETSTVSMTSAQRERAERNRQIALNLRANRVLLDKTITRQTADTGGGYSGQLVDTGGGFFLEEDSQEEEEERPTKIKKVVHDEGAAFGDDRIDCGECSQKFSVSFLWSKFKYPVCDSCRDPDGKHSLITKTEAKELFLLKDCDFTERGGPPLMYIVRKNPHSSRGEMKLYMRRQVESRSHDLWGGAEGLEREREGREEAREKRKQKKYSKQVKELRRSVYSSSVKQYRAHIHVYDTETKNQSDETWTKVCKECGHSVTFEKL</sequence>
<keyword evidence="8" id="KW-0234">DNA repair</keyword>
<evidence type="ECO:0000313" key="12">
    <source>
        <dbReference type="EnsemblMetazoa" id="Aqu2.1.36274_001"/>
    </source>
</evidence>
<dbReference type="PANTHER" id="PTHR10142:SF0">
    <property type="entry name" value="DNA REPAIR PROTEIN COMPLEMENTING XP-A CELLS"/>
    <property type="match status" value="1"/>
</dbReference>
<dbReference type="GO" id="GO:0070914">
    <property type="term" value="P:UV-damage excision repair"/>
    <property type="evidence" value="ECO:0007669"/>
    <property type="project" value="TreeGrafter"/>
</dbReference>
<reference evidence="13" key="1">
    <citation type="journal article" date="2010" name="Nature">
        <title>The Amphimedon queenslandica genome and the evolution of animal complexity.</title>
        <authorList>
            <person name="Srivastava M."/>
            <person name="Simakov O."/>
            <person name="Chapman J."/>
            <person name="Fahey B."/>
            <person name="Gauthier M.E."/>
            <person name="Mitros T."/>
            <person name="Richards G.S."/>
            <person name="Conaco C."/>
            <person name="Dacre M."/>
            <person name="Hellsten U."/>
            <person name="Larroux C."/>
            <person name="Putnam N.H."/>
            <person name="Stanke M."/>
            <person name="Adamska M."/>
            <person name="Darling A."/>
            <person name="Degnan S.M."/>
            <person name="Oakley T.H."/>
            <person name="Plachetzki D.C."/>
            <person name="Zhai Y."/>
            <person name="Adamski M."/>
            <person name="Calcino A."/>
            <person name="Cummins S.F."/>
            <person name="Goodstein D.M."/>
            <person name="Harris C."/>
            <person name="Jackson D.J."/>
            <person name="Leys S.P."/>
            <person name="Shu S."/>
            <person name="Woodcroft B.J."/>
            <person name="Vervoort M."/>
            <person name="Kosik K.S."/>
            <person name="Manning G."/>
            <person name="Degnan B.M."/>
            <person name="Rokhsar D.S."/>
        </authorList>
    </citation>
    <scope>NUCLEOTIDE SEQUENCE [LARGE SCALE GENOMIC DNA]</scope>
</reference>
<evidence type="ECO:0000256" key="6">
    <source>
        <dbReference type="ARBA" id="ARBA00022833"/>
    </source>
</evidence>
<dbReference type="PANTHER" id="PTHR10142">
    <property type="entry name" value="DNA REPAIR PROTEIN COMPLEMENTING XP-A CELLS"/>
    <property type="match status" value="1"/>
</dbReference>
<gene>
    <name evidence="12" type="primary">100640408</name>
</gene>
<dbReference type="GO" id="GO:0000110">
    <property type="term" value="C:nucleotide-excision repair factor 1 complex"/>
    <property type="evidence" value="ECO:0007669"/>
    <property type="project" value="TreeGrafter"/>
</dbReference>
<feature type="compositionally biased region" description="Basic and acidic residues" evidence="10">
    <location>
        <begin position="207"/>
        <end position="220"/>
    </location>
</feature>
<keyword evidence="6" id="KW-0862">Zinc</keyword>
<keyword evidence="5" id="KW-0863">Zinc-finger</keyword>
<dbReference type="SUPFAM" id="SSF57716">
    <property type="entry name" value="Glucocorticoid receptor-like (DNA-binding domain)"/>
    <property type="match status" value="1"/>
</dbReference>
<dbReference type="InterPro" id="IPR022656">
    <property type="entry name" value="XPA_C"/>
</dbReference>
<comment type="similarity">
    <text evidence="2">Belongs to the XPA family.</text>
</comment>
<name>A0A1X7V925_AMPQE</name>
<dbReference type="KEGG" id="aqu:100640408"/>
<accession>A0A1X7V925</accession>
<reference evidence="12" key="2">
    <citation type="submission" date="2017-05" db="UniProtKB">
        <authorList>
            <consortium name="EnsemblMetazoa"/>
        </authorList>
    </citation>
    <scope>IDENTIFICATION</scope>
</reference>
<evidence type="ECO:0000256" key="1">
    <source>
        <dbReference type="ARBA" id="ARBA00004123"/>
    </source>
</evidence>
<dbReference type="EnsemblMetazoa" id="Aqu2.1.36274_001">
    <property type="protein sequence ID" value="Aqu2.1.36274_001"/>
    <property type="gene ID" value="Aqu2.1.36274"/>
</dbReference>
<feature type="domain" description="XPA C-terminal" evidence="11">
    <location>
        <begin position="143"/>
        <end position="194"/>
    </location>
</feature>
<dbReference type="InterPro" id="IPR022652">
    <property type="entry name" value="Znf_XPA_CS"/>
</dbReference>
<organism evidence="12">
    <name type="scientific">Amphimedon queenslandica</name>
    <name type="common">Sponge</name>
    <dbReference type="NCBI Taxonomy" id="400682"/>
    <lineage>
        <taxon>Eukaryota</taxon>
        <taxon>Metazoa</taxon>
        <taxon>Porifera</taxon>
        <taxon>Demospongiae</taxon>
        <taxon>Heteroscleromorpha</taxon>
        <taxon>Haplosclerida</taxon>
        <taxon>Niphatidae</taxon>
        <taxon>Amphimedon</taxon>
    </lineage>
</organism>
<dbReference type="GO" id="GO:0008270">
    <property type="term" value="F:zinc ion binding"/>
    <property type="evidence" value="ECO:0007669"/>
    <property type="project" value="UniProtKB-KW"/>
</dbReference>
<evidence type="ECO:0000256" key="2">
    <source>
        <dbReference type="ARBA" id="ARBA00005548"/>
    </source>
</evidence>
<dbReference type="Pfam" id="PF01286">
    <property type="entry name" value="XPA_N"/>
    <property type="match status" value="1"/>
</dbReference>
<evidence type="ECO:0000256" key="3">
    <source>
        <dbReference type="ARBA" id="ARBA00022723"/>
    </source>
</evidence>
<proteinExistence type="inferred from homology"/>
<dbReference type="EnsemblMetazoa" id="XM_011404605.2">
    <property type="protein sequence ID" value="XP_011402907.2"/>
    <property type="gene ID" value="LOC100640408"/>
</dbReference>
<feature type="compositionally biased region" description="Polar residues" evidence="10">
    <location>
        <begin position="8"/>
        <end position="30"/>
    </location>
</feature>
<evidence type="ECO:0000256" key="10">
    <source>
        <dbReference type="SAM" id="MobiDB-lite"/>
    </source>
</evidence>
<keyword evidence="4" id="KW-0227">DNA damage</keyword>
<comment type="subcellular location">
    <subcellularLocation>
        <location evidence="1">Nucleus</location>
    </subcellularLocation>
</comment>
<dbReference type="GO" id="GO:0003684">
    <property type="term" value="F:damaged DNA binding"/>
    <property type="evidence" value="ECO:0007669"/>
    <property type="project" value="InterPro"/>
</dbReference>
<evidence type="ECO:0000256" key="8">
    <source>
        <dbReference type="ARBA" id="ARBA00023204"/>
    </source>
</evidence>
<feature type="region of interest" description="Disordered" evidence="10">
    <location>
        <begin position="1"/>
        <end position="40"/>
    </location>
</feature>
<dbReference type="Gene3D" id="3.90.530.10">
    <property type="entry name" value="XPA C-terminal domain"/>
    <property type="match status" value="1"/>
</dbReference>
<dbReference type="GO" id="GO:0006284">
    <property type="term" value="P:base-excision repair"/>
    <property type="evidence" value="ECO:0007669"/>
    <property type="project" value="TreeGrafter"/>
</dbReference>
<dbReference type="OrthoDB" id="68328at2759"/>
<dbReference type="InterPro" id="IPR009061">
    <property type="entry name" value="DNA-bd_dom_put_sf"/>
</dbReference>
<dbReference type="InParanoid" id="A0A1X7V925"/>
<dbReference type="EnsemblMetazoa" id="XM_019994663.1">
    <property type="protein sequence ID" value="XP_019850222.1"/>
    <property type="gene ID" value="LOC100640408"/>
</dbReference>
<evidence type="ECO:0000259" key="11">
    <source>
        <dbReference type="Pfam" id="PF05181"/>
    </source>
</evidence>
<dbReference type="GO" id="GO:0000715">
    <property type="term" value="P:nucleotide-excision repair, DNA damage recognition"/>
    <property type="evidence" value="ECO:0007669"/>
    <property type="project" value="TreeGrafter"/>
</dbReference>
<feature type="region of interest" description="Disordered" evidence="10">
    <location>
        <begin position="205"/>
        <end position="231"/>
    </location>
</feature>
<keyword evidence="7" id="KW-0238">DNA-binding</keyword>
<dbReference type="eggNOG" id="KOG4017">
    <property type="taxonomic scope" value="Eukaryota"/>
</dbReference>
<dbReference type="SUPFAM" id="SSF46955">
    <property type="entry name" value="Putative DNA-binding domain"/>
    <property type="match status" value="1"/>
</dbReference>
<dbReference type="Pfam" id="PF05181">
    <property type="entry name" value="XPA_C"/>
    <property type="match status" value="1"/>
</dbReference>
<dbReference type="FunCoup" id="A0A1X7V925">
    <property type="interactions" value="440"/>
</dbReference>
<dbReference type="GO" id="GO:1901255">
    <property type="term" value="P:nucleotide-excision repair involved in interstrand cross-link repair"/>
    <property type="evidence" value="ECO:0007669"/>
    <property type="project" value="TreeGrafter"/>
</dbReference>
<keyword evidence="9" id="KW-0539">Nucleus</keyword>
<dbReference type="Proteomes" id="UP000007879">
    <property type="component" value="Unassembled WGS sequence"/>
</dbReference>
<dbReference type="AlphaFoldDB" id="A0A1X7V925"/>
<evidence type="ECO:0000256" key="9">
    <source>
        <dbReference type="ARBA" id="ARBA00023242"/>
    </source>
</evidence>
<dbReference type="InterPro" id="IPR037129">
    <property type="entry name" value="XPA_sf"/>
</dbReference>
<keyword evidence="13" id="KW-1185">Reference proteome</keyword>
<keyword evidence="3" id="KW-0479">Metal-binding</keyword>
<evidence type="ECO:0000256" key="4">
    <source>
        <dbReference type="ARBA" id="ARBA00022763"/>
    </source>
</evidence>